<keyword evidence="1" id="KW-0863">Zinc-finger</keyword>
<dbReference type="PROSITE" id="PS00028">
    <property type="entry name" value="ZINC_FINGER_C2H2_1"/>
    <property type="match status" value="1"/>
</dbReference>
<keyword evidence="5" id="KW-1185">Reference proteome</keyword>
<feature type="compositionally biased region" description="Basic and acidic residues" evidence="2">
    <location>
        <begin position="30"/>
        <end position="61"/>
    </location>
</feature>
<evidence type="ECO:0000313" key="4">
    <source>
        <dbReference type="EMBL" id="CAB3370388.1"/>
    </source>
</evidence>
<comment type="caution">
    <text evidence="4">The sequence shown here is derived from an EMBL/GenBank/DDBJ whole genome shotgun (WGS) entry which is preliminary data.</text>
</comment>
<dbReference type="InterPro" id="IPR013087">
    <property type="entry name" value="Znf_C2H2_type"/>
</dbReference>
<evidence type="ECO:0000313" key="5">
    <source>
        <dbReference type="Proteomes" id="UP000494165"/>
    </source>
</evidence>
<organism evidence="4 5">
    <name type="scientific">Cloeon dipterum</name>
    <dbReference type="NCBI Taxonomy" id="197152"/>
    <lineage>
        <taxon>Eukaryota</taxon>
        <taxon>Metazoa</taxon>
        <taxon>Ecdysozoa</taxon>
        <taxon>Arthropoda</taxon>
        <taxon>Hexapoda</taxon>
        <taxon>Insecta</taxon>
        <taxon>Pterygota</taxon>
        <taxon>Palaeoptera</taxon>
        <taxon>Ephemeroptera</taxon>
        <taxon>Pisciforma</taxon>
        <taxon>Baetidae</taxon>
        <taxon>Cloeon</taxon>
    </lineage>
</organism>
<dbReference type="AlphaFoldDB" id="A0A8S1CR37"/>
<dbReference type="Proteomes" id="UP000494165">
    <property type="component" value="Unassembled WGS sequence"/>
</dbReference>
<dbReference type="EMBL" id="CADEPI010000052">
    <property type="protein sequence ID" value="CAB3370388.1"/>
    <property type="molecule type" value="Genomic_DNA"/>
</dbReference>
<evidence type="ECO:0000256" key="2">
    <source>
        <dbReference type="SAM" id="MobiDB-lite"/>
    </source>
</evidence>
<feature type="compositionally biased region" description="Basic and acidic residues" evidence="2">
    <location>
        <begin position="224"/>
        <end position="247"/>
    </location>
</feature>
<feature type="region of interest" description="Disordered" evidence="2">
    <location>
        <begin position="17"/>
        <end position="61"/>
    </location>
</feature>
<keyword evidence="1" id="KW-0479">Metal-binding</keyword>
<reference evidence="4 5" key="1">
    <citation type="submission" date="2020-04" db="EMBL/GenBank/DDBJ databases">
        <authorList>
            <person name="Alioto T."/>
            <person name="Alioto T."/>
            <person name="Gomez Garrido J."/>
        </authorList>
    </citation>
    <scope>NUCLEOTIDE SEQUENCE [LARGE SCALE GENOMIC DNA]</scope>
</reference>
<name>A0A8S1CR37_9INSE</name>
<proteinExistence type="predicted"/>
<gene>
    <name evidence="4" type="ORF">CLODIP_2_CD10699</name>
</gene>
<protein>
    <recommendedName>
        <fullName evidence="3">C2H2-type domain-containing protein</fullName>
    </recommendedName>
</protein>
<dbReference type="SUPFAM" id="SSF57667">
    <property type="entry name" value="beta-beta-alpha zinc fingers"/>
    <property type="match status" value="1"/>
</dbReference>
<accession>A0A8S1CR37</accession>
<evidence type="ECO:0000259" key="3">
    <source>
        <dbReference type="PROSITE" id="PS50157"/>
    </source>
</evidence>
<sequence>MLEQILPRLQFWQITSNPQAKGRKGTIGVDEDHSDSTKTGDEMPEQRDIPPELSGRDGRMPRDFLNPAVQVHSPKRSRMEGRARGVGIAQPSTSGGSIDLNLPGTLFGSNRPTIQDLIPLFLNLFRKQRILQQFRMQQLLQHGHSYPQAQAAYDLPGTSFGSKRPSFQDLIPVYENILKSQRILVKILPQLQLQQGISNPQAREVVPAAPEHPSGSRSQGYEQLNREDNRECPREDHMNKAENENRYHCPVCGKSYRNKGEARVHEIGHKNRKTD</sequence>
<feature type="domain" description="C2H2-type" evidence="3">
    <location>
        <begin position="247"/>
        <end position="274"/>
    </location>
</feature>
<dbReference type="GO" id="GO:0008270">
    <property type="term" value="F:zinc ion binding"/>
    <property type="evidence" value="ECO:0007669"/>
    <property type="project" value="UniProtKB-KW"/>
</dbReference>
<dbReference type="PROSITE" id="PS50157">
    <property type="entry name" value="ZINC_FINGER_C2H2_2"/>
    <property type="match status" value="1"/>
</dbReference>
<feature type="region of interest" description="Disordered" evidence="2">
    <location>
        <begin position="73"/>
        <end position="92"/>
    </location>
</feature>
<dbReference type="InterPro" id="IPR036236">
    <property type="entry name" value="Znf_C2H2_sf"/>
</dbReference>
<feature type="region of interest" description="Disordered" evidence="2">
    <location>
        <begin position="203"/>
        <end position="254"/>
    </location>
</feature>
<evidence type="ECO:0000256" key="1">
    <source>
        <dbReference type="PROSITE-ProRule" id="PRU00042"/>
    </source>
</evidence>
<keyword evidence="1" id="KW-0862">Zinc</keyword>